<dbReference type="EMBL" id="BAAAEW010000026">
    <property type="protein sequence ID" value="GAA0760338.1"/>
    <property type="molecule type" value="Genomic_DNA"/>
</dbReference>
<dbReference type="InterPro" id="IPR020449">
    <property type="entry name" value="Tscrpt_reg_AraC-type_HTH"/>
</dbReference>
<evidence type="ECO:0000256" key="3">
    <source>
        <dbReference type="ARBA" id="ARBA00023163"/>
    </source>
</evidence>
<feature type="domain" description="HTH araC/xylS-type" evidence="4">
    <location>
        <begin position="251"/>
        <end position="349"/>
    </location>
</feature>
<evidence type="ECO:0000259" key="4">
    <source>
        <dbReference type="PROSITE" id="PS01124"/>
    </source>
</evidence>
<dbReference type="SUPFAM" id="SSF46689">
    <property type="entry name" value="Homeodomain-like"/>
    <property type="match status" value="1"/>
</dbReference>
<comment type="caution">
    <text evidence="5">The sequence shown here is derived from an EMBL/GenBank/DDBJ whole genome shotgun (WGS) entry which is preliminary data.</text>
</comment>
<sequence length="357" mass="39427">MTSDYSPTVRQLLASPAQRYAHPGATASPAEASAVLRHHFSVAAEARTLQAPAWRDYVGRSLDVPLSRSQVAAGFHGEIATHVLSDMVFMDIRSDAVTQLRSAARIGTDTLDDYVFHVAVEGLIESVAQGHRPRRSTQFMPGVLALDMRQPWRMHRPTQARVLAFMLPRAKVEAVIPDAPAIHGQVVTYTSSLARLLLAQLQTLATTLPRLPPAEAERAIRSGAELMLAAFGRQARLHGHARNAVRMALLDRLQHHVQENLHQDTLSPDGIRLQFRLPRATLYRLFEPEGGLAAYIRNCRLREAAEELLSAPNKPIIDIAYGLSFNSASDFTRAFRRAYGMAPQDFRAMGLPAAKAR</sequence>
<dbReference type="InterPro" id="IPR009057">
    <property type="entry name" value="Homeodomain-like_sf"/>
</dbReference>
<keyword evidence="1" id="KW-0805">Transcription regulation</keyword>
<keyword evidence="6" id="KW-1185">Reference proteome</keyword>
<evidence type="ECO:0000313" key="5">
    <source>
        <dbReference type="EMBL" id="GAA0760338.1"/>
    </source>
</evidence>
<keyword evidence="2" id="KW-0238">DNA-binding</keyword>
<gene>
    <name evidence="5" type="ORF">GCM10009107_42760</name>
</gene>
<organism evidence="5 6">
    <name type="scientific">Ideonella azotifigens</name>
    <dbReference type="NCBI Taxonomy" id="513160"/>
    <lineage>
        <taxon>Bacteria</taxon>
        <taxon>Pseudomonadati</taxon>
        <taxon>Pseudomonadota</taxon>
        <taxon>Betaproteobacteria</taxon>
        <taxon>Burkholderiales</taxon>
        <taxon>Sphaerotilaceae</taxon>
        <taxon>Ideonella</taxon>
    </lineage>
</organism>
<name>A0ABN1KAR2_9BURK</name>
<dbReference type="PROSITE" id="PS01124">
    <property type="entry name" value="HTH_ARAC_FAMILY_2"/>
    <property type="match status" value="1"/>
</dbReference>
<dbReference type="PANTHER" id="PTHR46796">
    <property type="entry name" value="HTH-TYPE TRANSCRIPTIONAL ACTIVATOR RHAS-RELATED"/>
    <property type="match status" value="1"/>
</dbReference>
<evidence type="ECO:0000256" key="2">
    <source>
        <dbReference type="ARBA" id="ARBA00023125"/>
    </source>
</evidence>
<evidence type="ECO:0000256" key="1">
    <source>
        <dbReference type="ARBA" id="ARBA00023015"/>
    </source>
</evidence>
<dbReference type="Proteomes" id="UP001500279">
    <property type="component" value="Unassembled WGS sequence"/>
</dbReference>
<dbReference type="PRINTS" id="PR00032">
    <property type="entry name" value="HTHARAC"/>
</dbReference>
<proteinExistence type="predicted"/>
<keyword evidence="3" id="KW-0804">Transcription</keyword>
<dbReference type="RefSeq" id="WP_170200772.1">
    <property type="nucleotide sequence ID" value="NZ_BAAAEW010000026.1"/>
</dbReference>
<evidence type="ECO:0000313" key="6">
    <source>
        <dbReference type="Proteomes" id="UP001500279"/>
    </source>
</evidence>
<dbReference type="Gene3D" id="1.10.10.60">
    <property type="entry name" value="Homeodomain-like"/>
    <property type="match status" value="1"/>
</dbReference>
<dbReference type="Pfam" id="PF12833">
    <property type="entry name" value="HTH_18"/>
    <property type="match status" value="1"/>
</dbReference>
<dbReference type="SMART" id="SM00342">
    <property type="entry name" value="HTH_ARAC"/>
    <property type="match status" value="1"/>
</dbReference>
<accession>A0ABN1KAR2</accession>
<dbReference type="InterPro" id="IPR018060">
    <property type="entry name" value="HTH_AraC"/>
</dbReference>
<dbReference type="Pfam" id="PF14525">
    <property type="entry name" value="AraC_binding_2"/>
    <property type="match status" value="1"/>
</dbReference>
<dbReference type="PANTHER" id="PTHR46796:SF6">
    <property type="entry name" value="ARAC SUBFAMILY"/>
    <property type="match status" value="1"/>
</dbReference>
<dbReference type="InterPro" id="IPR035418">
    <property type="entry name" value="AraC-bd_2"/>
</dbReference>
<protein>
    <submittedName>
        <fullName evidence="5">Helix-turn-helix domain-containing protein</fullName>
    </submittedName>
</protein>
<reference evidence="5 6" key="1">
    <citation type="journal article" date="2019" name="Int. J. Syst. Evol. Microbiol.">
        <title>The Global Catalogue of Microorganisms (GCM) 10K type strain sequencing project: providing services to taxonomists for standard genome sequencing and annotation.</title>
        <authorList>
            <consortium name="The Broad Institute Genomics Platform"/>
            <consortium name="The Broad Institute Genome Sequencing Center for Infectious Disease"/>
            <person name="Wu L."/>
            <person name="Ma J."/>
        </authorList>
    </citation>
    <scope>NUCLEOTIDE SEQUENCE [LARGE SCALE GENOMIC DNA]</scope>
    <source>
        <strain evidence="5 6">JCM 15503</strain>
    </source>
</reference>
<dbReference type="InterPro" id="IPR050204">
    <property type="entry name" value="AraC_XylS_family_regulators"/>
</dbReference>